<comment type="caution">
    <text evidence="13">The sequence shown here is derived from an EMBL/GenBank/DDBJ whole genome shotgun (WGS) entry which is preliminary data.</text>
</comment>
<evidence type="ECO:0000256" key="10">
    <source>
        <dbReference type="ARBA" id="ARBA00023014"/>
    </source>
</evidence>
<comment type="catalytic activity">
    <reaction evidence="11">
        <text>glycyl-[protein] + reduced [flavodoxin] + S-adenosyl-L-methionine = glycin-2-yl radical-[protein] + semiquinone [flavodoxin] + 5'-deoxyadenosine + L-methionine + H(+)</text>
        <dbReference type="Rhea" id="RHEA:61976"/>
        <dbReference type="Rhea" id="RHEA-COMP:10622"/>
        <dbReference type="Rhea" id="RHEA-COMP:14480"/>
        <dbReference type="Rhea" id="RHEA-COMP:15993"/>
        <dbReference type="Rhea" id="RHEA-COMP:15994"/>
        <dbReference type="ChEBI" id="CHEBI:15378"/>
        <dbReference type="ChEBI" id="CHEBI:17319"/>
        <dbReference type="ChEBI" id="CHEBI:29947"/>
        <dbReference type="ChEBI" id="CHEBI:32722"/>
        <dbReference type="ChEBI" id="CHEBI:57618"/>
        <dbReference type="ChEBI" id="CHEBI:57844"/>
        <dbReference type="ChEBI" id="CHEBI:59789"/>
        <dbReference type="ChEBI" id="CHEBI:140311"/>
    </reaction>
</comment>
<dbReference type="PIRSF" id="PIRSF000368">
    <property type="entry name" value="NrdG"/>
    <property type="match status" value="1"/>
</dbReference>
<dbReference type="Gene3D" id="3.20.20.70">
    <property type="entry name" value="Aldolase class I"/>
    <property type="match status" value="1"/>
</dbReference>
<dbReference type="Proteomes" id="UP000886824">
    <property type="component" value="Unassembled WGS sequence"/>
</dbReference>
<evidence type="ECO:0000256" key="6">
    <source>
        <dbReference type="ARBA" id="ARBA00022691"/>
    </source>
</evidence>
<dbReference type="GO" id="GO:0051539">
    <property type="term" value="F:4 iron, 4 sulfur cluster binding"/>
    <property type="evidence" value="ECO:0007669"/>
    <property type="project" value="UniProtKB-KW"/>
</dbReference>
<proteinExistence type="inferred from homology"/>
<evidence type="ECO:0000256" key="3">
    <source>
        <dbReference type="ARBA" id="ARBA00009777"/>
    </source>
</evidence>
<keyword evidence="7" id="KW-0479">Metal-binding</keyword>
<dbReference type="PANTHER" id="PTHR30352:SF2">
    <property type="entry name" value="ANAEROBIC RIBONUCLEOSIDE-TRIPHOSPHATE REDUCTASE-ACTIVATING PROTEIN"/>
    <property type="match status" value="1"/>
</dbReference>
<gene>
    <name evidence="13" type="primary">nrdG</name>
    <name evidence="13" type="ORF">H9826_09455</name>
</gene>
<accession>A0A9D1Z524</accession>
<dbReference type="EC" id="1.97.1.-" evidence="12"/>
<name>A0A9D1Z524_9FIRM</name>
<dbReference type="SFLD" id="SFLDG01066">
    <property type="entry name" value="organic_radical-activating_enz"/>
    <property type="match status" value="1"/>
</dbReference>
<evidence type="ECO:0000256" key="5">
    <source>
        <dbReference type="ARBA" id="ARBA00022485"/>
    </source>
</evidence>
<dbReference type="PANTHER" id="PTHR30352">
    <property type="entry name" value="PYRUVATE FORMATE-LYASE-ACTIVATING ENZYME"/>
    <property type="match status" value="1"/>
</dbReference>
<evidence type="ECO:0000256" key="9">
    <source>
        <dbReference type="ARBA" id="ARBA00023004"/>
    </source>
</evidence>
<dbReference type="InterPro" id="IPR001989">
    <property type="entry name" value="Radical_activat_CS"/>
</dbReference>
<dbReference type="PROSITE" id="PS01087">
    <property type="entry name" value="RADICAL_ACTIVATING"/>
    <property type="match status" value="1"/>
</dbReference>
<dbReference type="GO" id="GO:0043365">
    <property type="term" value="F:[formate-C-acetyltransferase]-activating enzyme activity"/>
    <property type="evidence" value="ECO:0007669"/>
    <property type="project" value="InterPro"/>
</dbReference>
<dbReference type="InterPro" id="IPR034457">
    <property type="entry name" value="Organic_radical-activating"/>
</dbReference>
<evidence type="ECO:0000256" key="7">
    <source>
        <dbReference type="ARBA" id="ARBA00022723"/>
    </source>
</evidence>
<dbReference type="SFLD" id="SFLDG01063">
    <property type="entry name" value="activating_enzymes__group_1"/>
    <property type="match status" value="1"/>
</dbReference>
<dbReference type="InterPro" id="IPR007197">
    <property type="entry name" value="rSAM"/>
</dbReference>
<evidence type="ECO:0000256" key="2">
    <source>
        <dbReference type="ARBA" id="ARBA00003852"/>
    </source>
</evidence>
<protein>
    <recommendedName>
        <fullName evidence="4 12">Anaerobic ribonucleoside-triphosphate reductase-activating protein</fullName>
        <ecNumber evidence="12">1.97.1.-</ecNumber>
    </recommendedName>
</protein>
<dbReference type="SFLD" id="SFLDS00029">
    <property type="entry name" value="Radical_SAM"/>
    <property type="match status" value="1"/>
</dbReference>
<keyword evidence="5" id="KW-0004">4Fe-4S</keyword>
<organism evidence="13 14">
    <name type="scientific">Candidatus Intestinimonas merdavium</name>
    <dbReference type="NCBI Taxonomy" id="2838622"/>
    <lineage>
        <taxon>Bacteria</taxon>
        <taxon>Bacillati</taxon>
        <taxon>Bacillota</taxon>
        <taxon>Clostridia</taxon>
        <taxon>Eubacteriales</taxon>
        <taxon>Intestinimonas</taxon>
    </lineage>
</organism>
<comment type="function">
    <text evidence="2 12">Activation of anaerobic ribonucleoside-triphosphate reductase under anaerobic conditions by generation of an organic free radical, using S-adenosylmethionine and reduced flavodoxin as cosubstrates to produce 5'-deoxy-adenosine.</text>
</comment>
<dbReference type="Pfam" id="PF13353">
    <property type="entry name" value="Fer4_12"/>
    <property type="match status" value="1"/>
</dbReference>
<keyword evidence="6" id="KW-0949">S-adenosyl-L-methionine</keyword>
<reference evidence="13" key="1">
    <citation type="journal article" date="2021" name="PeerJ">
        <title>Extensive microbial diversity within the chicken gut microbiome revealed by metagenomics and culture.</title>
        <authorList>
            <person name="Gilroy R."/>
            <person name="Ravi A."/>
            <person name="Getino M."/>
            <person name="Pursley I."/>
            <person name="Horton D.L."/>
            <person name="Alikhan N.F."/>
            <person name="Baker D."/>
            <person name="Gharbi K."/>
            <person name="Hall N."/>
            <person name="Watson M."/>
            <person name="Adriaenssens E.M."/>
            <person name="Foster-Nyarko E."/>
            <person name="Jarju S."/>
            <person name="Secka A."/>
            <person name="Antonio M."/>
            <person name="Oren A."/>
            <person name="Chaudhuri R.R."/>
            <person name="La Ragione R."/>
            <person name="Hildebrand F."/>
            <person name="Pallen M.J."/>
        </authorList>
    </citation>
    <scope>NUCLEOTIDE SEQUENCE</scope>
    <source>
        <strain evidence="13">CHK33-7979</strain>
    </source>
</reference>
<keyword evidence="8 12" id="KW-0560">Oxidoreductase</keyword>
<evidence type="ECO:0000313" key="14">
    <source>
        <dbReference type="Proteomes" id="UP000886824"/>
    </source>
</evidence>
<sequence>MRIANWISDSIVDGPGLRLTVFTQGCPHHCPGCHNPDTWAPEGGREADLVELAALMERNPLLQGLTLSGGEPFLQAADCAALAQRARARGLDVWTYTGYTWEALAASGRPDWAALLDATDVLVDGPFVQARKSYDALFRGSDNQRLIDVKRTRARGQVVLWTRPDPLDHFTVPES</sequence>
<dbReference type="AlphaFoldDB" id="A0A9D1Z524"/>
<dbReference type="SUPFAM" id="SSF102114">
    <property type="entry name" value="Radical SAM enzymes"/>
    <property type="match status" value="1"/>
</dbReference>
<dbReference type="GO" id="GO:0046872">
    <property type="term" value="F:metal ion binding"/>
    <property type="evidence" value="ECO:0007669"/>
    <property type="project" value="UniProtKB-KW"/>
</dbReference>
<keyword evidence="9" id="KW-0408">Iron</keyword>
<comment type="cofactor">
    <cofactor evidence="1">
        <name>[4Fe-4S] cluster</name>
        <dbReference type="ChEBI" id="CHEBI:49883"/>
    </cofactor>
</comment>
<evidence type="ECO:0000256" key="8">
    <source>
        <dbReference type="ARBA" id="ARBA00023002"/>
    </source>
</evidence>
<dbReference type="EMBL" id="DXCX01000097">
    <property type="protein sequence ID" value="HIY74178.1"/>
    <property type="molecule type" value="Genomic_DNA"/>
</dbReference>
<dbReference type="InterPro" id="IPR012837">
    <property type="entry name" value="NrdG"/>
</dbReference>
<comment type="similarity">
    <text evidence="3 12">Belongs to the organic radical-activating enzymes family.</text>
</comment>
<dbReference type="CDD" id="cd01335">
    <property type="entry name" value="Radical_SAM"/>
    <property type="match status" value="1"/>
</dbReference>
<dbReference type="InterPro" id="IPR058240">
    <property type="entry name" value="rSAM_sf"/>
</dbReference>
<dbReference type="InterPro" id="IPR013785">
    <property type="entry name" value="Aldolase_TIM"/>
</dbReference>
<dbReference type="SFLD" id="SFLDF00299">
    <property type="entry name" value="anaerobic_ribonucleoside-triph"/>
    <property type="match status" value="1"/>
</dbReference>
<evidence type="ECO:0000256" key="4">
    <source>
        <dbReference type="ARBA" id="ARBA00014281"/>
    </source>
</evidence>
<reference evidence="13" key="2">
    <citation type="submission" date="2021-04" db="EMBL/GenBank/DDBJ databases">
        <authorList>
            <person name="Gilroy R."/>
        </authorList>
    </citation>
    <scope>NUCLEOTIDE SEQUENCE</scope>
    <source>
        <strain evidence="13">CHK33-7979</strain>
    </source>
</reference>
<evidence type="ECO:0000256" key="11">
    <source>
        <dbReference type="ARBA" id="ARBA00047365"/>
    </source>
</evidence>
<dbReference type="NCBIfam" id="TIGR02491">
    <property type="entry name" value="NrdG"/>
    <property type="match status" value="1"/>
</dbReference>
<evidence type="ECO:0000256" key="1">
    <source>
        <dbReference type="ARBA" id="ARBA00001966"/>
    </source>
</evidence>
<evidence type="ECO:0000313" key="13">
    <source>
        <dbReference type="EMBL" id="HIY74178.1"/>
    </source>
</evidence>
<dbReference type="GO" id="GO:0004748">
    <property type="term" value="F:ribonucleoside-diphosphate reductase activity, thioredoxin disulfide as acceptor"/>
    <property type="evidence" value="ECO:0007669"/>
    <property type="project" value="TreeGrafter"/>
</dbReference>
<evidence type="ECO:0000256" key="12">
    <source>
        <dbReference type="PIRNR" id="PIRNR000368"/>
    </source>
</evidence>
<keyword evidence="10" id="KW-0411">Iron-sulfur</keyword>